<evidence type="ECO:0000313" key="2">
    <source>
        <dbReference type="Proteomes" id="UP000828048"/>
    </source>
</evidence>
<gene>
    <name evidence="1" type="ORF">Vadar_019230</name>
</gene>
<sequence>MSLETTLFVENSTETSSQASKRISVKTLVESPSLPCDHRRYYSSDPNESAASEPDDTIPTIDFSLLTSGDPLQRSKIIRDLDKACQEWGFFMVT</sequence>
<accession>A0ACB7X2E3</accession>
<protein>
    <submittedName>
        <fullName evidence="1">Uncharacterized protein</fullName>
    </submittedName>
</protein>
<organism evidence="1 2">
    <name type="scientific">Vaccinium darrowii</name>
    <dbReference type="NCBI Taxonomy" id="229202"/>
    <lineage>
        <taxon>Eukaryota</taxon>
        <taxon>Viridiplantae</taxon>
        <taxon>Streptophyta</taxon>
        <taxon>Embryophyta</taxon>
        <taxon>Tracheophyta</taxon>
        <taxon>Spermatophyta</taxon>
        <taxon>Magnoliopsida</taxon>
        <taxon>eudicotyledons</taxon>
        <taxon>Gunneridae</taxon>
        <taxon>Pentapetalae</taxon>
        <taxon>asterids</taxon>
        <taxon>Ericales</taxon>
        <taxon>Ericaceae</taxon>
        <taxon>Vaccinioideae</taxon>
        <taxon>Vaccinieae</taxon>
        <taxon>Vaccinium</taxon>
    </lineage>
</organism>
<reference evidence="1 2" key="1">
    <citation type="journal article" date="2021" name="Hortic Res">
        <title>High-quality reference genome and annotation aids understanding of berry development for evergreen blueberry (Vaccinium darrowii).</title>
        <authorList>
            <person name="Yu J."/>
            <person name="Hulse-Kemp A.M."/>
            <person name="Babiker E."/>
            <person name="Staton M."/>
        </authorList>
    </citation>
    <scope>NUCLEOTIDE SEQUENCE [LARGE SCALE GENOMIC DNA]</scope>
    <source>
        <strain evidence="2">cv. NJ 8807/NJ 8810</strain>
        <tissue evidence="1">Young leaf</tissue>
    </source>
</reference>
<evidence type="ECO:0000313" key="1">
    <source>
        <dbReference type="EMBL" id="KAH7834745.1"/>
    </source>
</evidence>
<dbReference type="EMBL" id="CM037152">
    <property type="protein sequence ID" value="KAH7834745.1"/>
    <property type="molecule type" value="Genomic_DNA"/>
</dbReference>
<dbReference type="Proteomes" id="UP000828048">
    <property type="component" value="Chromosome 2"/>
</dbReference>
<comment type="caution">
    <text evidence="1">The sequence shown here is derived from an EMBL/GenBank/DDBJ whole genome shotgun (WGS) entry which is preliminary data.</text>
</comment>
<name>A0ACB7X2E3_9ERIC</name>
<proteinExistence type="predicted"/>
<keyword evidence="2" id="KW-1185">Reference proteome</keyword>